<evidence type="ECO:0000256" key="1">
    <source>
        <dbReference type="ARBA" id="ARBA00004651"/>
    </source>
</evidence>
<comment type="caution">
    <text evidence="8">Lacks conserved residue(s) required for the propagation of feature annotation.</text>
</comment>
<feature type="transmembrane region" description="Helical" evidence="8">
    <location>
        <begin position="124"/>
        <end position="148"/>
    </location>
</feature>
<feature type="domain" description="Casparian strip membrane protein" evidence="10">
    <location>
        <begin position="2"/>
        <end position="136"/>
    </location>
</feature>
<keyword evidence="7 8" id="KW-0472">Membrane</keyword>
<comment type="caution">
    <text evidence="11">The sequence shown here is derived from an EMBL/GenBank/DDBJ whole genome shotgun (WGS) entry which is preliminary data.</text>
</comment>
<evidence type="ECO:0000313" key="11">
    <source>
        <dbReference type="EMBL" id="KAK8999445.1"/>
    </source>
</evidence>
<protein>
    <recommendedName>
        <fullName evidence="8">CASP-like protein</fullName>
    </recommendedName>
</protein>
<evidence type="ECO:0000256" key="7">
    <source>
        <dbReference type="ARBA" id="ARBA00023136"/>
    </source>
</evidence>
<name>A0ABR2QFI3_9ROSI</name>
<gene>
    <name evidence="11" type="ORF">V6N11_070612</name>
</gene>
<dbReference type="PANTHER" id="PTHR33573:SF40">
    <property type="entry name" value="CASP-LIKE PROTEIN 4D2"/>
    <property type="match status" value="1"/>
</dbReference>
<evidence type="ECO:0000256" key="4">
    <source>
        <dbReference type="ARBA" id="ARBA00022475"/>
    </source>
</evidence>
<dbReference type="InterPro" id="IPR006702">
    <property type="entry name" value="CASP_dom"/>
</dbReference>
<evidence type="ECO:0000256" key="2">
    <source>
        <dbReference type="ARBA" id="ARBA00007651"/>
    </source>
</evidence>
<keyword evidence="5 8" id="KW-0812">Transmembrane</keyword>
<dbReference type="Proteomes" id="UP001396334">
    <property type="component" value="Unassembled WGS sequence"/>
</dbReference>
<keyword evidence="12" id="KW-1185">Reference proteome</keyword>
<evidence type="ECO:0000256" key="6">
    <source>
        <dbReference type="ARBA" id="ARBA00022989"/>
    </source>
</evidence>
<dbReference type="EMBL" id="JBBPBN010000040">
    <property type="protein sequence ID" value="KAK8999445.1"/>
    <property type="molecule type" value="Genomic_DNA"/>
</dbReference>
<comment type="subunit">
    <text evidence="3 8">Homodimer and heterodimers.</text>
</comment>
<evidence type="ECO:0000256" key="5">
    <source>
        <dbReference type="ARBA" id="ARBA00022692"/>
    </source>
</evidence>
<keyword evidence="9" id="KW-0732">Signal</keyword>
<evidence type="ECO:0000259" key="10">
    <source>
        <dbReference type="Pfam" id="PF04535"/>
    </source>
</evidence>
<evidence type="ECO:0000256" key="3">
    <source>
        <dbReference type="ARBA" id="ARBA00011489"/>
    </source>
</evidence>
<feature type="transmembrane region" description="Helical" evidence="8">
    <location>
        <begin position="38"/>
        <end position="54"/>
    </location>
</feature>
<feature type="signal peptide" evidence="9">
    <location>
        <begin position="1"/>
        <end position="16"/>
    </location>
</feature>
<comment type="similarity">
    <text evidence="2 8">Belongs to the Casparian strip membrane proteins (CASP) family.</text>
</comment>
<keyword evidence="4 8" id="KW-1003">Cell membrane</keyword>
<dbReference type="Pfam" id="PF04535">
    <property type="entry name" value="CASP_dom"/>
    <property type="match status" value="1"/>
</dbReference>
<feature type="chain" id="PRO_5047286006" description="CASP-like protein" evidence="9">
    <location>
        <begin position="17"/>
        <end position="155"/>
    </location>
</feature>
<evidence type="ECO:0000313" key="12">
    <source>
        <dbReference type="Proteomes" id="UP001396334"/>
    </source>
</evidence>
<evidence type="ECO:0000256" key="9">
    <source>
        <dbReference type="SAM" id="SignalP"/>
    </source>
</evidence>
<reference evidence="11 12" key="1">
    <citation type="journal article" date="2024" name="G3 (Bethesda)">
        <title>Genome assembly of Hibiscus sabdariffa L. provides insights into metabolisms of medicinal natural products.</title>
        <authorList>
            <person name="Kim T."/>
        </authorList>
    </citation>
    <scope>NUCLEOTIDE SEQUENCE [LARGE SCALE GENOMIC DNA]</scope>
    <source>
        <strain evidence="11">TK-2024</strain>
        <tissue evidence="11">Old leaves</tissue>
    </source>
</reference>
<sequence length="155" mass="16553">MFVFLLVALVVLVTDSATISLTAVSTGMKIHFDDVYTYRYMLASIIFGFVYSLAQTALSLYHIITGSPLFTGDVVFVFNFYADKVISYLLATGSAAGFGATKDLKASADALGLTDLDGYFDKGFASASLLLLAFLCAALLSIFSSYALPKIVTST</sequence>
<accession>A0ABR2QFI3</accession>
<keyword evidence="6 8" id="KW-1133">Transmembrane helix</keyword>
<proteinExistence type="inferred from homology"/>
<evidence type="ECO:0000256" key="8">
    <source>
        <dbReference type="RuleBase" id="RU361233"/>
    </source>
</evidence>
<organism evidence="11 12">
    <name type="scientific">Hibiscus sabdariffa</name>
    <name type="common">roselle</name>
    <dbReference type="NCBI Taxonomy" id="183260"/>
    <lineage>
        <taxon>Eukaryota</taxon>
        <taxon>Viridiplantae</taxon>
        <taxon>Streptophyta</taxon>
        <taxon>Embryophyta</taxon>
        <taxon>Tracheophyta</taxon>
        <taxon>Spermatophyta</taxon>
        <taxon>Magnoliopsida</taxon>
        <taxon>eudicotyledons</taxon>
        <taxon>Gunneridae</taxon>
        <taxon>Pentapetalae</taxon>
        <taxon>rosids</taxon>
        <taxon>malvids</taxon>
        <taxon>Malvales</taxon>
        <taxon>Malvaceae</taxon>
        <taxon>Malvoideae</taxon>
        <taxon>Hibiscus</taxon>
    </lineage>
</organism>
<comment type="subcellular location">
    <subcellularLocation>
        <location evidence="1 8">Cell membrane</location>
        <topology evidence="1 8">Multi-pass membrane protein</topology>
    </subcellularLocation>
</comment>
<dbReference type="PANTHER" id="PTHR33573">
    <property type="entry name" value="CASP-LIKE PROTEIN 4A4"/>
    <property type="match status" value="1"/>
</dbReference>